<comment type="caution">
    <text evidence="1">The sequence shown here is derived from an EMBL/GenBank/DDBJ whole genome shotgun (WGS) entry which is preliminary data.</text>
</comment>
<evidence type="ECO:0000313" key="2">
    <source>
        <dbReference type="Proteomes" id="UP000299102"/>
    </source>
</evidence>
<dbReference type="AlphaFoldDB" id="A0A4C1ZPC5"/>
<evidence type="ECO:0000313" key="1">
    <source>
        <dbReference type="EMBL" id="GBP89740.1"/>
    </source>
</evidence>
<dbReference type="Proteomes" id="UP000299102">
    <property type="component" value="Unassembled WGS sequence"/>
</dbReference>
<proteinExistence type="predicted"/>
<accession>A0A4C1ZPC5</accession>
<sequence length="119" mass="13233">MKLNSLHLPDFALHHGIPQVTGALNQQSFKERSVNAITELKSVVDGAKDAATDHWYSIRRRQMTVSAATALKHAGTGEGRLSVDRETAVRSAPERPLYVAEHRTRRFDGNGAAILERRF</sequence>
<reference evidence="1 2" key="1">
    <citation type="journal article" date="2019" name="Commun. Biol.">
        <title>The bagworm genome reveals a unique fibroin gene that provides high tensile strength.</title>
        <authorList>
            <person name="Kono N."/>
            <person name="Nakamura H."/>
            <person name="Ohtoshi R."/>
            <person name="Tomita M."/>
            <person name="Numata K."/>
            <person name="Arakawa K."/>
        </authorList>
    </citation>
    <scope>NUCLEOTIDE SEQUENCE [LARGE SCALE GENOMIC DNA]</scope>
</reference>
<gene>
    <name evidence="1" type="ORF">EVAR_42861_1</name>
</gene>
<name>A0A4C1ZPC5_EUMVA</name>
<dbReference type="EMBL" id="BGZK01002025">
    <property type="protein sequence ID" value="GBP89740.1"/>
    <property type="molecule type" value="Genomic_DNA"/>
</dbReference>
<protein>
    <submittedName>
        <fullName evidence="1">Uncharacterized protein</fullName>
    </submittedName>
</protein>
<keyword evidence="2" id="KW-1185">Reference proteome</keyword>
<organism evidence="1 2">
    <name type="scientific">Eumeta variegata</name>
    <name type="common">Bagworm moth</name>
    <name type="synonym">Eumeta japonica</name>
    <dbReference type="NCBI Taxonomy" id="151549"/>
    <lineage>
        <taxon>Eukaryota</taxon>
        <taxon>Metazoa</taxon>
        <taxon>Ecdysozoa</taxon>
        <taxon>Arthropoda</taxon>
        <taxon>Hexapoda</taxon>
        <taxon>Insecta</taxon>
        <taxon>Pterygota</taxon>
        <taxon>Neoptera</taxon>
        <taxon>Endopterygota</taxon>
        <taxon>Lepidoptera</taxon>
        <taxon>Glossata</taxon>
        <taxon>Ditrysia</taxon>
        <taxon>Tineoidea</taxon>
        <taxon>Psychidae</taxon>
        <taxon>Oiketicinae</taxon>
        <taxon>Eumeta</taxon>
    </lineage>
</organism>